<dbReference type="InterPro" id="IPR011604">
    <property type="entry name" value="PDDEXK-like_dom_sf"/>
</dbReference>
<dbReference type="STRING" id="702745.SAMN05421818_1246"/>
<dbReference type="Proteomes" id="UP000243588">
    <property type="component" value="Unassembled WGS sequence"/>
</dbReference>
<dbReference type="Gene3D" id="3.40.50.300">
    <property type="entry name" value="P-loop containing nucleotide triphosphate hydrolases"/>
    <property type="match status" value="1"/>
</dbReference>
<reference evidence="3" key="1">
    <citation type="submission" date="2016-10" db="EMBL/GenBank/DDBJ databases">
        <authorList>
            <person name="Varghese N."/>
            <person name="Submissions S."/>
        </authorList>
    </citation>
    <scope>NUCLEOTIDE SEQUENCE [LARGE SCALE GENOMIC DNA]</scope>
    <source>
        <strain evidence="3">DSM 23313</strain>
    </source>
</reference>
<dbReference type="SUPFAM" id="SSF52540">
    <property type="entry name" value="P-loop containing nucleoside triphosphate hydrolases"/>
    <property type="match status" value="1"/>
</dbReference>
<dbReference type="AlphaFoldDB" id="A0A1G8G951"/>
<proteinExistence type="predicted"/>
<sequence length="920" mass="106928">MNTTSFLDKLSAQIKEDFPLSMNDLVIVLPNKRAKIFLLEDLKKYYNTSVFAPEIISIEDLIQSLSGIRTIDSIELLFEFYIVYRDIHGEGAQDFDHFANWAKMLLQDFNEVDRYLLDPNYVFSYLKNIEDIKHWSLDPEQKTDLISSYLEFWDKMPLYYDKLYTRLIEKNIGYQGLVYREAVNKHKEFIKANNKQYYFAGFNALNAAEEVIIQHILLEKRGKVFWDIDQYFMNDQYHDAGLFLRRIKKNWTHYQRNPFEWIVDEFDQEKKITVIQTPKSVGQAKIAGQIIESILGSSPKLEKVAVVLGEENLLLPVLHSLPNQVSSLNITMGYSGNSNPVQILLNKIFKMHLSAIRRSGKQYIVYYKEILDVLSNPILNVVISGESIVKEINNKNMTFFTLNRFDEWINDSTFPLRKLVFESWKEKTPLDILQTLIDIVLVIKNNLNDEIDSERLSKTFLYSAYQMLNRLISYCQKYSFIASYETLYALYKQVMDMAEVSFEGEPLQGLQVMGVLESRVLDFDTVIVTSVNEGKFPAGKSQNSFIPYDIKREIGLPTYKEKDAIYSYHFYHLLLRAKNVYLIYNSQADGMDAGEKSRFLTQLEVEQCKNHKVEYVTYSADLPDKAYEAIEIPKSIKLQEELKDISLGKGFSPSALSNYLRNPIQFYMQRVLRIREVEEVEESVALNTLGTIIHNALENLYKPFVGARLTIPIIRSIQKNADQEVQTQFEEVYNSDKEKMGKNLLAFEVAKRNVYHFLNEEVSRLEKGDDVLLLELETELKLTLEDDRLPYPVNLFGFVDRIEERNGVIRIIDYKSGKVESNNLKLSAWEGLTLDLKNDKIIQLLCYALMYAQGEENKPFEAGIYSFKNRREGFLFFGVRNGKEVDHSITSETLSFFKDELVALILAILNPHDSFLEDIK</sequence>
<feature type="domain" description="PD-(D/E)XK endonuclease-like" evidence="1">
    <location>
        <begin position="651"/>
        <end position="908"/>
    </location>
</feature>
<dbReference type="InterPro" id="IPR038726">
    <property type="entry name" value="PDDEXK_AddAB-type"/>
</dbReference>
<evidence type="ECO:0000259" key="1">
    <source>
        <dbReference type="Pfam" id="PF12705"/>
    </source>
</evidence>
<organism evidence="2 3">
    <name type="scientific">Myroides phaeus</name>
    <dbReference type="NCBI Taxonomy" id="702745"/>
    <lineage>
        <taxon>Bacteria</taxon>
        <taxon>Pseudomonadati</taxon>
        <taxon>Bacteroidota</taxon>
        <taxon>Flavobacteriia</taxon>
        <taxon>Flavobacteriales</taxon>
        <taxon>Flavobacteriaceae</taxon>
        <taxon>Myroides</taxon>
    </lineage>
</organism>
<keyword evidence="3" id="KW-1185">Reference proteome</keyword>
<dbReference type="InterPro" id="IPR027417">
    <property type="entry name" value="P-loop_NTPase"/>
</dbReference>
<dbReference type="SUPFAM" id="SSF52980">
    <property type="entry name" value="Restriction endonuclease-like"/>
    <property type="match status" value="1"/>
</dbReference>
<dbReference type="InterPro" id="IPR011335">
    <property type="entry name" value="Restrct_endonuc-II-like"/>
</dbReference>
<evidence type="ECO:0000313" key="3">
    <source>
        <dbReference type="Proteomes" id="UP000243588"/>
    </source>
</evidence>
<evidence type="ECO:0000313" key="2">
    <source>
        <dbReference type="EMBL" id="SDH90914.1"/>
    </source>
</evidence>
<gene>
    <name evidence="2" type="ORF">SAMN05421818_1246</name>
</gene>
<dbReference type="RefSeq" id="WP_090410154.1">
    <property type="nucleotide sequence ID" value="NZ_FNDQ01000024.1"/>
</dbReference>
<accession>A0A1G8G951</accession>
<protein>
    <submittedName>
        <fullName evidence="2">PD-(D/E)XK nuclease superfamily protein</fullName>
    </submittedName>
</protein>
<name>A0A1G8G951_9FLAO</name>
<dbReference type="EMBL" id="FNDQ01000024">
    <property type="protein sequence ID" value="SDH90914.1"/>
    <property type="molecule type" value="Genomic_DNA"/>
</dbReference>
<dbReference type="Gene3D" id="3.90.320.10">
    <property type="match status" value="1"/>
</dbReference>
<dbReference type="Pfam" id="PF12705">
    <property type="entry name" value="PDDEXK_1"/>
    <property type="match status" value="1"/>
</dbReference>